<evidence type="ECO:0000259" key="1">
    <source>
        <dbReference type="Pfam" id="PF12680"/>
    </source>
</evidence>
<dbReference type="AlphaFoldDB" id="A0A975K3F4"/>
<dbReference type="InterPro" id="IPR032710">
    <property type="entry name" value="NTF2-like_dom_sf"/>
</dbReference>
<dbReference type="EMBL" id="CP073910">
    <property type="protein sequence ID" value="QUT04146.1"/>
    <property type="molecule type" value="Genomic_DNA"/>
</dbReference>
<feature type="domain" description="SnoaL-like" evidence="1">
    <location>
        <begin position="13"/>
        <end position="116"/>
    </location>
</feature>
<dbReference type="PANTHER" id="PTHR41252:SF1">
    <property type="entry name" value="BLR2505 PROTEIN"/>
    <property type="match status" value="1"/>
</dbReference>
<dbReference type="SUPFAM" id="SSF54427">
    <property type="entry name" value="NTF2-like"/>
    <property type="match status" value="1"/>
</dbReference>
<keyword evidence="3" id="KW-1185">Reference proteome</keyword>
<dbReference type="Gene3D" id="3.10.450.50">
    <property type="match status" value="1"/>
</dbReference>
<protein>
    <submittedName>
        <fullName evidence="2">Nuclear transport factor 2 family protein</fullName>
    </submittedName>
</protein>
<sequence length="139" mass="15423">MDAERYAAIKASVENLYALTGSGQWDAVEAQLTDDFRIVEADSLPFGGVYEGKDALQRLYTKVFGFWEDPSLDVKDMTVSENNVVVLLSVHATSRYNGERLEMPLCEVMHLRDGKFSGITPYYFDTVAIARATGALTEA</sequence>
<dbReference type="Proteomes" id="UP000681425">
    <property type="component" value="Chromosome"/>
</dbReference>
<organism evidence="2 3">
    <name type="scientific">Sphingobium phenoxybenzoativorans</name>
    <dbReference type="NCBI Taxonomy" id="1592790"/>
    <lineage>
        <taxon>Bacteria</taxon>
        <taxon>Pseudomonadati</taxon>
        <taxon>Pseudomonadota</taxon>
        <taxon>Alphaproteobacteria</taxon>
        <taxon>Sphingomonadales</taxon>
        <taxon>Sphingomonadaceae</taxon>
        <taxon>Sphingobium</taxon>
    </lineage>
</organism>
<dbReference type="Pfam" id="PF12680">
    <property type="entry name" value="SnoaL_2"/>
    <property type="match status" value="1"/>
</dbReference>
<evidence type="ECO:0000313" key="2">
    <source>
        <dbReference type="EMBL" id="QUT04146.1"/>
    </source>
</evidence>
<dbReference type="KEGG" id="spph:KFK14_13455"/>
<reference evidence="2" key="1">
    <citation type="submission" date="2021-04" db="EMBL/GenBank/DDBJ databases">
        <title>Isolation of p-tert-butylphenol degrading bacteria Sphingobium phenoxybenzoativorans Tas13 from active sludge.</title>
        <authorList>
            <person name="Li Y."/>
        </authorList>
    </citation>
    <scope>NUCLEOTIDE SEQUENCE</scope>
    <source>
        <strain evidence="2">Tas13</strain>
    </source>
</reference>
<dbReference type="InterPro" id="IPR037401">
    <property type="entry name" value="SnoaL-like"/>
</dbReference>
<dbReference type="RefSeq" id="WP_212608029.1">
    <property type="nucleotide sequence ID" value="NZ_CP073910.1"/>
</dbReference>
<dbReference type="PANTHER" id="PTHR41252">
    <property type="entry name" value="BLR2505 PROTEIN"/>
    <property type="match status" value="1"/>
</dbReference>
<gene>
    <name evidence="2" type="ORF">KFK14_13455</name>
</gene>
<evidence type="ECO:0000313" key="3">
    <source>
        <dbReference type="Proteomes" id="UP000681425"/>
    </source>
</evidence>
<proteinExistence type="predicted"/>
<name>A0A975K3F4_9SPHN</name>
<accession>A0A975K3F4</accession>